<comment type="caution">
    <text evidence="1">The sequence shown here is derived from an EMBL/GenBank/DDBJ whole genome shotgun (WGS) entry which is preliminary data.</text>
</comment>
<accession>A0ACB6ZR03</accession>
<dbReference type="EMBL" id="MU117972">
    <property type="protein sequence ID" value="KAF9651924.1"/>
    <property type="molecule type" value="Genomic_DNA"/>
</dbReference>
<protein>
    <submittedName>
        <fullName evidence="1">Uncharacterized protein</fullName>
    </submittedName>
</protein>
<name>A0ACB6ZR03_THEGA</name>
<sequence length="91" mass="10335">PVPVPNLIKKSRGRRVPTEAEADELGGGPSSKTRMFRCDVLGCGKCFLRGEHLKRHIRSIHTHEKPYKCVVPSCGKHFSRRDNLVQHLKIH</sequence>
<feature type="non-terminal residue" evidence="1">
    <location>
        <position position="1"/>
    </location>
</feature>
<feature type="non-terminal residue" evidence="1">
    <location>
        <position position="91"/>
    </location>
</feature>
<evidence type="ECO:0000313" key="2">
    <source>
        <dbReference type="Proteomes" id="UP000886501"/>
    </source>
</evidence>
<keyword evidence="2" id="KW-1185">Reference proteome</keyword>
<dbReference type="Proteomes" id="UP000886501">
    <property type="component" value="Unassembled WGS sequence"/>
</dbReference>
<evidence type="ECO:0000313" key="1">
    <source>
        <dbReference type="EMBL" id="KAF9651924.1"/>
    </source>
</evidence>
<reference evidence="1" key="1">
    <citation type="submission" date="2019-10" db="EMBL/GenBank/DDBJ databases">
        <authorList>
            <consortium name="DOE Joint Genome Institute"/>
            <person name="Kuo A."/>
            <person name="Miyauchi S."/>
            <person name="Kiss E."/>
            <person name="Drula E."/>
            <person name="Kohler A."/>
            <person name="Sanchez-Garcia M."/>
            <person name="Andreopoulos B."/>
            <person name="Barry K.W."/>
            <person name="Bonito G."/>
            <person name="Buee M."/>
            <person name="Carver A."/>
            <person name="Chen C."/>
            <person name="Cichocki N."/>
            <person name="Clum A."/>
            <person name="Culley D."/>
            <person name="Crous P.W."/>
            <person name="Fauchery L."/>
            <person name="Girlanda M."/>
            <person name="Hayes R."/>
            <person name="Keri Z."/>
            <person name="Labutti K."/>
            <person name="Lipzen A."/>
            <person name="Lombard V."/>
            <person name="Magnuson J."/>
            <person name="Maillard F."/>
            <person name="Morin E."/>
            <person name="Murat C."/>
            <person name="Nolan M."/>
            <person name="Ohm R."/>
            <person name="Pangilinan J."/>
            <person name="Pereira M."/>
            <person name="Perotto S."/>
            <person name="Peter M."/>
            <person name="Riley R."/>
            <person name="Sitrit Y."/>
            <person name="Stielow B."/>
            <person name="Szollosi G."/>
            <person name="Zifcakova L."/>
            <person name="Stursova M."/>
            <person name="Spatafora J.W."/>
            <person name="Tedersoo L."/>
            <person name="Vaario L.-M."/>
            <person name="Yamada A."/>
            <person name="Yan M."/>
            <person name="Wang P."/>
            <person name="Xu J."/>
            <person name="Bruns T."/>
            <person name="Baldrian P."/>
            <person name="Vilgalys R."/>
            <person name="Henrissat B."/>
            <person name="Grigoriev I.V."/>
            <person name="Hibbett D."/>
            <person name="Nagy L.G."/>
            <person name="Martin F.M."/>
        </authorList>
    </citation>
    <scope>NUCLEOTIDE SEQUENCE</scope>
    <source>
        <strain evidence="1">P2</strain>
    </source>
</reference>
<proteinExistence type="predicted"/>
<reference evidence="1" key="2">
    <citation type="journal article" date="2020" name="Nat. Commun.">
        <title>Large-scale genome sequencing of mycorrhizal fungi provides insights into the early evolution of symbiotic traits.</title>
        <authorList>
            <person name="Miyauchi S."/>
            <person name="Kiss E."/>
            <person name="Kuo A."/>
            <person name="Drula E."/>
            <person name="Kohler A."/>
            <person name="Sanchez-Garcia M."/>
            <person name="Morin E."/>
            <person name="Andreopoulos B."/>
            <person name="Barry K.W."/>
            <person name="Bonito G."/>
            <person name="Buee M."/>
            <person name="Carver A."/>
            <person name="Chen C."/>
            <person name="Cichocki N."/>
            <person name="Clum A."/>
            <person name="Culley D."/>
            <person name="Crous P.W."/>
            <person name="Fauchery L."/>
            <person name="Girlanda M."/>
            <person name="Hayes R.D."/>
            <person name="Keri Z."/>
            <person name="LaButti K."/>
            <person name="Lipzen A."/>
            <person name="Lombard V."/>
            <person name="Magnuson J."/>
            <person name="Maillard F."/>
            <person name="Murat C."/>
            <person name="Nolan M."/>
            <person name="Ohm R.A."/>
            <person name="Pangilinan J."/>
            <person name="Pereira M.F."/>
            <person name="Perotto S."/>
            <person name="Peter M."/>
            <person name="Pfister S."/>
            <person name="Riley R."/>
            <person name="Sitrit Y."/>
            <person name="Stielow J.B."/>
            <person name="Szollosi G."/>
            <person name="Zifcakova L."/>
            <person name="Stursova M."/>
            <person name="Spatafora J.W."/>
            <person name="Tedersoo L."/>
            <person name="Vaario L.M."/>
            <person name="Yamada A."/>
            <person name="Yan M."/>
            <person name="Wang P."/>
            <person name="Xu J."/>
            <person name="Bruns T."/>
            <person name="Baldrian P."/>
            <person name="Vilgalys R."/>
            <person name="Dunand C."/>
            <person name="Henrissat B."/>
            <person name="Grigoriev I.V."/>
            <person name="Hibbett D."/>
            <person name="Nagy L.G."/>
            <person name="Martin F.M."/>
        </authorList>
    </citation>
    <scope>NUCLEOTIDE SEQUENCE</scope>
    <source>
        <strain evidence="1">P2</strain>
    </source>
</reference>
<organism evidence="1 2">
    <name type="scientific">Thelephora ganbajun</name>
    <name type="common">Ganba fungus</name>
    <dbReference type="NCBI Taxonomy" id="370292"/>
    <lineage>
        <taxon>Eukaryota</taxon>
        <taxon>Fungi</taxon>
        <taxon>Dikarya</taxon>
        <taxon>Basidiomycota</taxon>
        <taxon>Agaricomycotina</taxon>
        <taxon>Agaricomycetes</taxon>
        <taxon>Thelephorales</taxon>
        <taxon>Thelephoraceae</taxon>
        <taxon>Thelephora</taxon>
    </lineage>
</organism>
<gene>
    <name evidence="1" type="ORF">BDM02DRAFT_3068891</name>
</gene>